<dbReference type="InterPro" id="IPR005946">
    <property type="entry name" value="Rib-P_diPkinase"/>
</dbReference>
<evidence type="ECO:0000313" key="3">
    <source>
        <dbReference type="EMBL" id="SET54651.1"/>
    </source>
</evidence>
<dbReference type="PANTHER" id="PTHR10210">
    <property type="entry name" value="RIBOSE-PHOSPHATE DIPHOSPHOKINASE FAMILY MEMBER"/>
    <property type="match status" value="1"/>
</dbReference>
<dbReference type="EMBL" id="FOHV01000037">
    <property type="protein sequence ID" value="SET54651.1"/>
    <property type="molecule type" value="Genomic_DNA"/>
</dbReference>
<dbReference type="NCBIfam" id="TIGR01251">
    <property type="entry name" value="ribP_PPkin"/>
    <property type="match status" value="1"/>
</dbReference>
<dbReference type="GO" id="GO:0005737">
    <property type="term" value="C:cytoplasm"/>
    <property type="evidence" value="ECO:0007669"/>
    <property type="project" value="TreeGrafter"/>
</dbReference>
<dbReference type="GO" id="GO:0002189">
    <property type="term" value="C:ribose phosphate diphosphokinase complex"/>
    <property type="evidence" value="ECO:0007669"/>
    <property type="project" value="TreeGrafter"/>
</dbReference>
<keyword evidence="3" id="KW-0418">Kinase</keyword>
<dbReference type="AlphaFoldDB" id="A0A1I0F9G6"/>
<dbReference type="GO" id="GO:0006164">
    <property type="term" value="P:purine nucleotide biosynthetic process"/>
    <property type="evidence" value="ECO:0007669"/>
    <property type="project" value="TreeGrafter"/>
</dbReference>
<evidence type="ECO:0000259" key="2">
    <source>
        <dbReference type="Pfam" id="PF00156"/>
    </source>
</evidence>
<dbReference type="Gene3D" id="3.40.50.2020">
    <property type="match status" value="2"/>
</dbReference>
<dbReference type="RefSeq" id="WP_093322164.1">
    <property type="nucleotide sequence ID" value="NZ_FOHV01000037.1"/>
</dbReference>
<organism evidence="3 4">
    <name type="scientific">Thorsellia anophelis DSM 18579</name>
    <dbReference type="NCBI Taxonomy" id="1123402"/>
    <lineage>
        <taxon>Bacteria</taxon>
        <taxon>Pseudomonadati</taxon>
        <taxon>Pseudomonadota</taxon>
        <taxon>Gammaproteobacteria</taxon>
        <taxon>Enterobacterales</taxon>
        <taxon>Thorselliaceae</taxon>
        <taxon>Thorsellia</taxon>
    </lineage>
</organism>
<dbReference type="SUPFAM" id="SSF53271">
    <property type="entry name" value="PRTase-like"/>
    <property type="match status" value="1"/>
</dbReference>
<dbReference type="CDD" id="cd06223">
    <property type="entry name" value="PRTases_typeI"/>
    <property type="match status" value="1"/>
</dbReference>
<gene>
    <name evidence="3" type="ORF">SAMN02583745_02693</name>
</gene>
<comment type="similarity">
    <text evidence="1">Belongs to the ribose-phosphate pyrophosphokinase family.</text>
</comment>
<accession>A0A1I0F9G6</accession>
<evidence type="ECO:0000313" key="4">
    <source>
        <dbReference type="Proteomes" id="UP000242642"/>
    </source>
</evidence>
<keyword evidence="4" id="KW-1185">Reference proteome</keyword>
<dbReference type="GO" id="GO:0004749">
    <property type="term" value="F:ribose phosphate diphosphokinase activity"/>
    <property type="evidence" value="ECO:0007669"/>
    <property type="project" value="TreeGrafter"/>
</dbReference>
<proteinExistence type="inferred from homology"/>
<dbReference type="Proteomes" id="UP000242642">
    <property type="component" value="Unassembled WGS sequence"/>
</dbReference>
<keyword evidence="3" id="KW-0808">Transferase</keyword>
<dbReference type="PANTHER" id="PTHR10210:SF41">
    <property type="entry name" value="RIBOSE-PHOSPHATE PYROPHOSPHOKINASE 1, CHLOROPLASTIC"/>
    <property type="match status" value="1"/>
</dbReference>
<protein>
    <submittedName>
        <fullName evidence="3">Ribose-phosphate pyrophosphokinase</fullName>
    </submittedName>
</protein>
<dbReference type="GO" id="GO:0006015">
    <property type="term" value="P:5-phosphoribose 1-diphosphate biosynthetic process"/>
    <property type="evidence" value="ECO:0007669"/>
    <property type="project" value="TreeGrafter"/>
</dbReference>
<sequence>MQNALKLYINEQLNFIPINFFHFSGGEEHVRIDTRMIDEIYHIRIDAKIMSSQIMMQLLLLNDALNRTQKLTENVIKILSLSYMPGARQDRVCEPGEALSVAVYADLINSIKANKVIIHDPHSDVTPALINNILVISQDEIVCEKLGEYLKKEQITLVSPDAGALKKIYKTAKKLELPVLEASKKRDTKTGQIISSSIETHPNYPEKVMIIDDICDGGRTFIELAKVLKLNGVKSIWLYVTHGIFSQGLSVFDDYIESIFTFNLLNAQLTNTE</sequence>
<feature type="domain" description="Phosphoribosyltransferase" evidence="2">
    <location>
        <begin position="148"/>
        <end position="242"/>
    </location>
</feature>
<dbReference type="OrthoDB" id="324294at2"/>
<dbReference type="STRING" id="1123402.SAMN02583745_02693"/>
<evidence type="ECO:0000256" key="1">
    <source>
        <dbReference type="RuleBase" id="RU004324"/>
    </source>
</evidence>
<dbReference type="SMART" id="SM01400">
    <property type="entry name" value="Pribosyltran_N"/>
    <property type="match status" value="1"/>
</dbReference>
<dbReference type="GO" id="GO:0000287">
    <property type="term" value="F:magnesium ion binding"/>
    <property type="evidence" value="ECO:0007669"/>
    <property type="project" value="InterPro"/>
</dbReference>
<dbReference type="GO" id="GO:0016301">
    <property type="term" value="F:kinase activity"/>
    <property type="evidence" value="ECO:0007669"/>
    <property type="project" value="UniProtKB-KW"/>
</dbReference>
<dbReference type="InterPro" id="IPR000836">
    <property type="entry name" value="PRTase_dom"/>
</dbReference>
<reference evidence="4" key="1">
    <citation type="submission" date="2016-10" db="EMBL/GenBank/DDBJ databases">
        <authorList>
            <person name="Varghese N."/>
            <person name="Submissions S."/>
        </authorList>
    </citation>
    <scope>NUCLEOTIDE SEQUENCE [LARGE SCALE GENOMIC DNA]</scope>
    <source>
        <strain evidence="4">DSM 18579</strain>
    </source>
</reference>
<name>A0A1I0F9G6_9GAMM</name>
<dbReference type="InterPro" id="IPR029057">
    <property type="entry name" value="PRTase-like"/>
</dbReference>
<dbReference type="Pfam" id="PF00156">
    <property type="entry name" value="Pribosyltran"/>
    <property type="match status" value="1"/>
</dbReference>
<keyword evidence="1" id="KW-0545">Nucleotide biosynthesis</keyword>